<keyword evidence="3" id="KW-0862">Zinc</keyword>
<evidence type="ECO:0000256" key="2">
    <source>
        <dbReference type="ARBA" id="ARBA00022771"/>
    </source>
</evidence>
<keyword evidence="7" id="KW-1185">Reference proteome</keyword>
<dbReference type="OrthoDB" id="10002605at2759"/>
<dbReference type="InterPro" id="IPR019787">
    <property type="entry name" value="Znf_PHD-finger"/>
</dbReference>
<keyword evidence="1" id="KW-0479">Metal-binding</keyword>
<protein>
    <recommendedName>
        <fullName evidence="5">PHD-type domain-containing protein</fullName>
    </recommendedName>
</protein>
<feature type="region of interest" description="Disordered" evidence="4">
    <location>
        <begin position="192"/>
        <end position="232"/>
    </location>
</feature>
<dbReference type="AlphaFoldDB" id="A0A8J2NUB2"/>
<keyword evidence="2" id="KW-0863">Zinc-finger</keyword>
<comment type="caution">
    <text evidence="6">The sequence shown here is derived from an EMBL/GenBank/DDBJ whole genome shotgun (WGS) entry which is preliminary data.</text>
</comment>
<feature type="region of interest" description="Disordered" evidence="4">
    <location>
        <begin position="146"/>
        <end position="167"/>
    </location>
</feature>
<feature type="non-terminal residue" evidence="6">
    <location>
        <position position="1"/>
    </location>
</feature>
<evidence type="ECO:0000256" key="1">
    <source>
        <dbReference type="ARBA" id="ARBA00022723"/>
    </source>
</evidence>
<name>A0A8J2NUB2_9HEXA</name>
<accession>A0A8J2NUB2</accession>
<evidence type="ECO:0000259" key="5">
    <source>
        <dbReference type="Pfam" id="PF00628"/>
    </source>
</evidence>
<proteinExistence type="predicted"/>
<feature type="compositionally biased region" description="Low complexity" evidence="4">
    <location>
        <begin position="153"/>
        <end position="164"/>
    </location>
</feature>
<feature type="domain" description="PHD-type" evidence="5">
    <location>
        <begin position="1"/>
        <end position="33"/>
    </location>
</feature>
<evidence type="ECO:0000313" key="6">
    <source>
        <dbReference type="EMBL" id="CAG7726483.1"/>
    </source>
</evidence>
<organism evidence="6 7">
    <name type="scientific">Allacma fusca</name>
    <dbReference type="NCBI Taxonomy" id="39272"/>
    <lineage>
        <taxon>Eukaryota</taxon>
        <taxon>Metazoa</taxon>
        <taxon>Ecdysozoa</taxon>
        <taxon>Arthropoda</taxon>
        <taxon>Hexapoda</taxon>
        <taxon>Collembola</taxon>
        <taxon>Symphypleona</taxon>
        <taxon>Sminthuridae</taxon>
        <taxon>Allacma</taxon>
    </lineage>
</organism>
<evidence type="ECO:0000313" key="7">
    <source>
        <dbReference type="Proteomes" id="UP000708208"/>
    </source>
</evidence>
<dbReference type="Pfam" id="PF00628">
    <property type="entry name" value="PHD"/>
    <property type="match status" value="1"/>
</dbReference>
<evidence type="ECO:0000256" key="3">
    <source>
        <dbReference type="ARBA" id="ARBA00022833"/>
    </source>
</evidence>
<sequence>IECNGCQEWYHAVCINTDFSSAAADSSWRCPRCLGLPQARFPDGWEESIQQPRQPLSISSIPLTLGEGNSTQETGFESRLVDVTTKGHVIEATTTDDVLSFTEVENHSNFEEVAVPEQMYVDVSDSCSDDLIPRTSGLTTAIVISSSEDDSISHPCSPRRSCSPAPKEGAIQYAGCTQTSLLQTIWLDETDDDGQDFQTQIPQQSRKRKQQPPHDENIRTRTGSSPPTALKPMDVRMSINGICCHGEDEFFRTRIQNQQRDAIKSRLQTTTSAALATSLHRDANMKAMDGGNMTSLPSRKLLQQMRYEMNRANDFALDPLQDLQLMSFQICVRN</sequence>
<dbReference type="GO" id="GO:0008270">
    <property type="term" value="F:zinc ion binding"/>
    <property type="evidence" value="ECO:0007669"/>
    <property type="project" value="UniProtKB-KW"/>
</dbReference>
<dbReference type="CDD" id="cd15489">
    <property type="entry name" value="PHD_SF"/>
    <property type="match status" value="1"/>
</dbReference>
<dbReference type="EMBL" id="CAJVCH010136114">
    <property type="protein sequence ID" value="CAG7726483.1"/>
    <property type="molecule type" value="Genomic_DNA"/>
</dbReference>
<dbReference type="Proteomes" id="UP000708208">
    <property type="component" value="Unassembled WGS sequence"/>
</dbReference>
<reference evidence="6" key="1">
    <citation type="submission" date="2021-06" db="EMBL/GenBank/DDBJ databases">
        <authorList>
            <person name="Hodson N. C."/>
            <person name="Mongue J. A."/>
            <person name="Jaron S. K."/>
        </authorList>
    </citation>
    <scope>NUCLEOTIDE SEQUENCE</scope>
</reference>
<evidence type="ECO:0000256" key="4">
    <source>
        <dbReference type="SAM" id="MobiDB-lite"/>
    </source>
</evidence>
<gene>
    <name evidence="6" type="ORF">AFUS01_LOCUS15395</name>
</gene>